<feature type="domain" description="HTH cro/C1-type" evidence="2">
    <location>
        <begin position="6"/>
        <end position="60"/>
    </location>
</feature>
<dbReference type="PROSITE" id="PS50943">
    <property type="entry name" value="HTH_CROC1"/>
    <property type="match status" value="1"/>
</dbReference>
<keyword evidence="1" id="KW-0472">Membrane</keyword>
<evidence type="ECO:0000256" key="1">
    <source>
        <dbReference type="SAM" id="Phobius"/>
    </source>
</evidence>
<comment type="caution">
    <text evidence="3">The sequence shown here is derived from an EMBL/GenBank/DDBJ whole genome shotgun (WGS) entry which is preliminary data.</text>
</comment>
<evidence type="ECO:0000259" key="2">
    <source>
        <dbReference type="PROSITE" id="PS50943"/>
    </source>
</evidence>
<organism evidence="3 4">
    <name type="scientific">Clostridium neuense</name>
    <dbReference type="NCBI Taxonomy" id="1728934"/>
    <lineage>
        <taxon>Bacteria</taxon>
        <taxon>Bacillati</taxon>
        <taxon>Bacillota</taxon>
        <taxon>Clostridia</taxon>
        <taxon>Eubacteriales</taxon>
        <taxon>Clostridiaceae</taxon>
        <taxon>Clostridium</taxon>
    </lineage>
</organism>
<proteinExistence type="predicted"/>
<dbReference type="EMBL" id="JBJIAA010000004">
    <property type="protein sequence ID" value="MFL0249963.1"/>
    <property type="molecule type" value="Genomic_DNA"/>
</dbReference>
<evidence type="ECO:0000313" key="3">
    <source>
        <dbReference type="EMBL" id="MFL0249963.1"/>
    </source>
</evidence>
<dbReference type="RefSeq" id="WP_406786629.1">
    <property type="nucleotide sequence ID" value="NZ_JBJIAA010000004.1"/>
</dbReference>
<feature type="transmembrane region" description="Helical" evidence="1">
    <location>
        <begin position="85"/>
        <end position="104"/>
    </location>
</feature>
<dbReference type="SUPFAM" id="SSF47413">
    <property type="entry name" value="lambda repressor-like DNA-binding domains"/>
    <property type="match status" value="1"/>
</dbReference>
<reference evidence="3 4" key="1">
    <citation type="submission" date="2024-11" db="EMBL/GenBank/DDBJ databases">
        <authorList>
            <person name="Heng Y.C."/>
            <person name="Lim A.C.H."/>
            <person name="Lee J.K.Y."/>
            <person name="Kittelmann S."/>
        </authorList>
    </citation>
    <scope>NUCLEOTIDE SEQUENCE [LARGE SCALE GENOMIC DNA]</scope>
    <source>
        <strain evidence="3 4">WILCCON 0114</strain>
    </source>
</reference>
<dbReference type="Pfam" id="PF01381">
    <property type="entry name" value="HTH_3"/>
    <property type="match status" value="1"/>
</dbReference>
<name>A0ABW8TBQ1_9CLOT</name>
<keyword evidence="1" id="KW-1133">Transmembrane helix</keyword>
<protein>
    <submittedName>
        <fullName evidence="3">Helix-turn-helix transcriptional regulator</fullName>
    </submittedName>
</protein>
<dbReference type="Gene3D" id="1.10.260.40">
    <property type="entry name" value="lambda repressor-like DNA-binding domains"/>
    <property type="match status" value="1"/>
</dbReference>
<dbReference type="SMART" id="SM00530">
    <property type="entry name" value="HTH_XRE"/>
    <property type="match status" value="1"/>
</dbReference>
<sequence length="233" mass="27397">MFSNKLKRYRKELGLTQKDLGKKLDLSKEIIGQLETGLREPSRVLLEKIYKFSGKNMNWWLDTNEQFKFSQTFKYTIYPANKYRAIFPVLFSAIFSALIIFVLTDSDNTLEVCITFIILLLCLMFTAYYTVLAYYLFKNKIYITITENYVEIKKISTTKRVNIADIKEIVFIVLSRGSCPTVVIKCDNSTKYHYTDLHFPQSWFAKKYINSMVDYLKKSNENICVIGRGHMYE</sequence>
<accession>A0ABW8TBQ1</accession>
<dbReference type="InterPro" id="IPR001387">
    <property type="entry name" value="Cro/C1-type_HTH"/>
</dbReference>
<evidence type="ECO:0000313" key="4">
    <source>
        <dbReference type="Proteomes" id="UP001623592"/>
    </source>
</evidence>
<keyword evidence="1" id="KW-0812">Transmembrane</keyword>
<keyword evidence="4" id="KW-1185">Reference proteome</keyword>
<gene>
    <name evidence="3" type="ORF">ACJDT4_05965</name>
</gene>
<dbReference type="Proteomes" id="UP001623592">
    <property type="component" value="Unassembled WGS sequence"/>
</dbReference>
<feature type="transmembrane region" description="Helical" evidence="1">
    <location>
        <begin position="116"/>
        <end position="137"/>
    </location>
</feature>
<dbReference type="CDD" id="cd00093">
    <property type="entry name" value="HTH_XRE"/>
    <property type="match status" value="1"/>
</dbReference>
<dbReference type="InterPro" id="IPR010982">
    <property type="entry name" value="Lambda_DNA-bd_dom_sf"/>
</dbReference>